<dbReference type="OrthoDB" id="248048at2"/>
<dbReference type="RefSeq" id="WP_013579400.1">
    <property type="nucleotide sequence ID" value="NC_015064.1"/>
</dbReference>
<dbReference type="Pfam" id="PF02195">
    <property type="entry name" value="ParB_N"/>
    <property type="match status" value="1"/>
</dbReference>
<dbReference type="Pfam" id="PF07506">
    <property type="entry name" value="RepB"/>
    <property type="match status" value="1"/>
</dbReference>
<dbReference type="STRING" id="1198114.AciX9_1013"/>
<dbReference type="AlphaFoldDB" id="E8X2E5"/>
<dbReference type="KEGG" id="acm:AciX9_1013"/>
<dbReference type="GO" id="GO:0007059">
    <property type="term" value="P:chromosome segregation"/>
    <property type="evidence" value="ECO:0007669"/>
    <property type="project" value="TreeGrafter"/>
</dbReference>
<dbReference type="PaxDb" id="1198114-AciX9_1013"/>
<dbReference type="InterPro" id="IPR003115">
    <property type="entry name" value="ParB_N"/>
</dbReference>
<dbReference type="CDD" id="cd16411">
    <property type="entry name" value="ParB_N_like"/>
    <property type="match status" value="1"/>
</dbReference>
<dbReference type="SUPFAM" id="SSF110849">
    <property type="entry name" value="ParB/Sulfiredoxin"/>
    <property type="match status" value="1"/>
</dbReference>
<dbReference type="PANTHER" id="PTHR33375">
    <property type="entry name" value="CHROMOSOME-PARTITIONING PROTEIN PARB-RELATED"/>
    <property type="match status" value="1"/>
</dbReference>
<dbReference type="InterPro" id="IPR036086">
    <property type="entry name" value="ParB/Sulfiredoxin_sf"/>
</dbReference>
<accession>E8X2E5</accession>
<keyword evidence="3" id="KW-1185">Reference proteome</keyword>
<dbReference type="PANTHER" id="PTHR33375:SF1">
    <property type="entry name" value="CHROMOSOME-PARTITIONING PROTEIN PARB-RELATED"/>
    <property type="match status" value="1"/>
</dbReference>
<sequence length="288" mass="31536">MKISEVPTVPIAEIRIINPRVRSRMTFDQIVASIATLGLKNPITVSNRHLDADGTRYDLVCGQGRIEAFLALGRVSIPALIVDVSREEQFLMSLAENIARRAPSDLGLLKETRSLLERGYGLEEIALKLGLSRQYVATIMVLLKNGEAKLISLVESGKIPITVATQIATGTSADVQQALTEAYATGDLRGPELRAARLLIKKRQAGQRPGGPNRKPKVPLTSQAAAKEYREQTQIQRNLIKRASIVRERLALAAAACTQLFADENFQTLLRAEGLTFLSDKLLDKTKG</sequence>
<dbReference type="Gene3D" id="3.90.1530.30">
    <property type="match status" value="1"/>
</dbReference>
<dbReference type="SUPFAM" id="SSF109709">
    <property type="entry name" value="KorB DNA-binding domain-like"/>
    <property type="match status" value="1"/>
</dbReference>
<dbReference type="InterPro" id="IPR011111">
    <property type="entry name" value="Plasmid_RepB"/>
</dbReference>
<dbReference type="Gene3D" id="1.10.10.2830">
    <property type="match status" value="1"/>
</dbReference>
<organism evidence="3">
    <name type="scientific">Granulicella tundricola (strain ATCC BAA-1859 / DSM 23138 / MP5ACTX9)</name>
    <dbReference type="NCBI Taxonomy" id="1198114"/>
    <lineage>
        <taxon>Bacteria</taxon>
        <taxon>Pseudomonadati</taxon>
        <taxon>Acidobacteriota</taxon>
        <taxon>Terriglobia</taxon>
        <taxon>Terriglobales</taxon>
        <taxon>Acidobacteriaceae</taxon>
        <taxon>Granulicella</taxon>
    </lineage>
</organism>
<evidence type="ECO:0000313" key="3">
    <source>
        <dbReference type="Proteomes" id="UP000000343"/>
    </source>
</evidence>
<dbReference type="eggNOG" id="COG1475">
    <property type="taxonomic scope" value="Bacteria"/>
</dbReference>
<dbReference type="GO" id="GO:0005694">
    <property type="term" value="C:chromosome"/>
    <property type="evidence" value="ECO:0007669"/>
    <property type="project" value="TreeGrafter"/>
</dbReference>
<name>E8X2E5_GRATM</name>
<dbReference type="EMBL" id="CP002480">
    <property type="protein sequence ID" value="ADW68077.1"/>
    <property type="molecule type" value="Genomic_DNA"/>
</dbReference>
<reference evidence="3" key="1">
    <citation type="submission" date="2011-01" db="EMBL/GenBank/DDBJ databases">
        <title>Complete sequence of chromosome of Acidobacterium sp. MP5ACTX9.</title>
        <authorList>
            <consortium name="US DOE Joint Genome Institute"/>
            <person name="Lucas S."/>
            <person name="Copeland A."/>
            <person name="Lapidus A."/>
            <person name="Cheng J.-F."/>
            <person name="Goodwin L."/>
            <person name="Pitluck S."/>
            <person name="Teshima H."/>
            <person name="Detter J.C."/>
            <person name="Han C."/>
            <person name="Tapia R."/>
            <person name="Land M."/>
            <person name="Hauser L."/>
            <person name="Kyrpides N."/>
            <person name="Ivanova N."/>
            <person name="Ovchinnikova G."/>
            <person name="Pagani I."/>
            <person name="Rawat S.R."/>
            <person name="Mannisto M."/>
            <person name="Haggblom M.M."/>
            <person name="Woyke T."/>
        </authorList>
    </citation>
    <scope>NUCLEOTIDE SEQUENCE [LARGE SCALE GENOMIC DNA]</scope>
    <source>
        <strain evidence="3">MP5ACTX9</strain>
    </source>
</reference>
<proteinExistence type="predicted"/>
<evidence type="ECO:0000313" key="2">
    <source>
        <dbReference type="EMBL" id="ADW68077.1"/>
    </source>
</evidence>
<dbReference type="Proteomes" id="UP000000343">
    <property type="component" value="Chromosome"/>
</dbReference>
<dbReference type="SMART" id="SM00470">
    <property type="entry name" value="ParB"/>
    <property type="match status" value="1"/>
</dbReference>
<protein>
    <submittedName>
        <fullName evidence="2">ParB-like partition protein</fullName>
    </submittedName>
</protein>
<gene>
    <name evidence="2" type="ordered locus">AciX9_1013</name>
</gene>
<dbReference type="HOGENOM" id="CLU_093424_0_0_0"/>
<dbReference type="InterPro" id="IPR050336">
    <property type="entry name" value="Chromosome_partition/occlusion"/>
</dbReference>
<feature type="domain" description="ParB-like N-terminal" evidence="1">
    <location>
        <begin position="7"/>
        <end position="98"/>
    </location>
</feature>
<evidence type="ECO:0000259" key="1">
    <source>
        <dbReference type="SMART" id="SM00470"/>
    </source>
</evidence>